<sequence>MKGWIQNMDLYDSGQKLTKDIIKRFENILGLSFPDDYKEFMMKNNGGTPEEDLAYGFIDVVTNKTNDSDLRELFVFYEDEENDNFDDIMRIYKSMVNEKLIPPFFFPIGDDSGGDPLCMNLSQEEYGSIWFCDHELENSETGYLAASKIANSFTEFLNLLYEMTFDGDEDD</sequence>
<dbReference type="Pfam" id="PF09346">
    <property type="entry name" value="SMI1_KNR4"/>
    <property type="match status" value="1"/>
</dbReference>
<dbReference type="InterPro" id="IPR018958">
    <property type="entry name" value="Knr4/Smi1-like_dom"/>
</dbReference>
<gene>
    <name evidence="2" type="ORF">CUS_5675</name>
</gene>
<dbReference type="SUPFAM" id="SSF160631">
    <property type="entry name" value="SMI1/KNR4-like"/>
    <property type="match status" value="1"/>
</dbReference>
<reference evidence="2 3" key="1">
    <citation type="submission" date="2011-02" db="EMBL/GenBank/DDBJ databases">
        <authorList>
            <person name="Nelson K.E."/>
            <person name="Sutton G."/>
            <person name="Torralba M."/>
            <person name="Durkin S."/>
            <person name="Harkins D."/>
            <person name="Montgomery R."/>
            <person name="Ziemer C."/>
            <person name="Klaassens E."/>
            <person name="Ocuiv P."/>
            <person name="Morrison M."/>
        </authorList>
    </citation>
    <scope>NUCLEOTIDE SEQUENCE [LARGE SCALE GENOMIC DNA]</scope>
    <source>
        <strain evidence="2 3">8</strain>
    </source>
</reference>
<dbReference type="STRING" id="246199.CUS_5675"/>
<keyword evidence="3" id="KW-1185">Reference proteome</keyword>
<proteinExistence type="predicted"/>
<dbReference type="Proteomes" id="UP000004259">
    <property type="component" value="Unassembled WGS sequence"/>
</dbReference>
<dbReference type="SMART" id="SM00860">
    <property type="entry name" value="SMI1_KNR4"/>
    <property type="match status" value="1"/>
</dbReference>
<name>E9SF19_RUMAL</name>
<organism evidence="2 3">
    <name type="scientific">Ruminococcus albus 8</name>
    <dbReference type="NCBI Taxonomy" id="246199"/>
    <lineage>
        <taxon>Bacteria</taxon>
        <taxon>Bacillati</taxon>
        <taxon>Bacillota</taxon>
        <taxon>Clostridia</taxon>
        <taxon>Eubacteriales</taxon>
        <taxon>Oscillospiraceae</taxon>
        <taxon>Ruminococcus</taxon>
    </lineage>
</organism>
<comment type="caution">
    <text evidence="2">The sequence shown here is derived from an EMBL/GenBank/DDBJ whole genome shotgun (WGS) entry which is preliminary data.</text>
</comment>
<accession>E9SF19</accession>
<protein>
    <submittedName>
        <fullName evidence="2">SMI1/KNR4 family protein</fullName>
    </submittedName>
</protein>
<evidence type="ECO:0000313" key="3">
    <source>
        <dbReference type="Proteomes" id="UP000004259"/>
    </source>
</evidence>
<dbReference type="OrthoDB" id="1771562at2"/>
<evidence type="ECO:0000313" key="2">
    <source>
        <dbReference type="EMBL" id="EGC02154.1"/>
    </source>
</evidence>
<feature type="domain" description="Knr4/Smi1-like" evidence="1">
    <location>
        <begin position="16"/>
        <end position="159"/>
    </location>
</feature>
<dbReference type="InterPro" id="IPR037883">
    <property type="entry name" value="Knr4/Smi1-like_sf"/>
</dbReference>
<dbReference type="eggNOG" id="ENOG50306HE">
    <property type="taxonomic scope" value="Bacteria"/>
</dbReference>
<dbReference type="EMBL" id="ADKM02000110">
    <property type="protein sequence ID" value="EGC02154.1"/>
    <property type="molecule type" value="Genomic_DNA"/>
</dbReference>
<dbReference type="RefSeq" id="WP_002851538.1">
    <property type="nucleotide sequence ID" value="NZ_ADKM02000110.1"/>
</dbReference>
<dbReference type="Gene3D" id="3.40.1580.10">
    <property type="entry name" value="SMI1/KNR4-like"/>
    <property type="match status" value="1"/>
</dbReference>
<evidence type="ECO:0000259" key="1">
    <source>
        <dbReference type="SMART" id="SM00860"/>
    </source>
</evidence>
<dbReference type="AlphaFoldDB" id="E9SF19"/>